<keyword evidence="5" id="KW-1185">Reference proteome</keyword>
<dbReference type="PROSITE" id="PS00893">
    <property type="entry name" value="NUDIX_BOX"/>
    <property type="match status" value="1"/>
</dbReference>
<gene>
    <name evidence="4" type="ORF">VK792_00425</name>
</gene>
<evidence type="ECO:0000256" key="1">
    <source>
        <dbReference type="ARBA" id="ARBA00001946"/>
    </source>
</evidence>
<dbReference type="Proteomes" id="UP001348149">
    <property type="component" value="Unassembled WGS sequence"/>
</dbReference>
<comment type="cofactor">
    <cofactor evidence="1">
        <name>Mg(2+)</name>
        <dbReference type="ChEBI" id="CHEBI:18420"/>
    </cofactor>
</comment>
<evidence type="ECO:0000259" key="3">
    <source>
        <dbReference type="PROSITE" id="PS51462"/>
    </source>
</evidence>
<name>A0ABU6HB93_9RHOB</name>
<organism evidence="4 5">
    <name type="scientific">Mesobacterium hydrothermale</name>
    <dbReference type="NCBI Taxonomy" id="3111907"/>
    <lineage>
        <taxon>Bacteria</taxon>
        <taxon>Pseudomonadati</taxon>
        <taxon>Pseudomonadota</taxon>
        <taxon>Alphaproteobacteria</taxon>
        <taxon>Rhodobacterales</taxon>
        <taxon>Roseobacteraceae</taxon>
        <taxon>Mesobacterium</taxon>
    </lineage>
</organism>
<dbReference type="CDD" id="cd04682">
    <property type="entry name" value="NUDIX_Hydrolase"/>
    <property type="match status" value="1"/>
</dbReference>
<dbReference type="Pfam" id="PF00293">
    <property type="entry name" value="NUDIX"/>
    <property type="match status" value="1"/>
</dbReference>
<dbReference type="SUPFAM" id="SSF55811">
    <property type="entry name" value="Nudix"/>
    <property type="match status" value="1"/>
</dbReference>
<evidence type="ECO:0000256" key="2">
    <source>
        <dbReference type="ARBA" id="ARBA00022801"/>
    </source>
</evidence>
<dbReference type="GO" id="GO:0016787">
    <property type="term" value="F:hydrolase activity"/>
    <property type="evidence" value="ECO:0007669"/>
    <property type="project" value="UniProtKB-KW"/>
</dbReference>
<dbReference type="InterPro" id="IPR020084">
    <property type="entry name" value="NUDIX_hydrolase_CS"/>
</dbReference>
<dbReference type="InterPro" id="IPR000086">
    <property type="entry name" value="NUDIX_hydrolase_dom"/>
</dbReference>
<comment type="caution">
    <text evidence="4">The sequence shown here is derived from an EMBL/GenBank/DDBJ whole genome shotgun (WGS) entry which is preliminary data.</text>
</comment>
<accession>A0ABU6HB93</accession>
<keyword evidence="2 4" id="KW-0378">Hydrolase</keyword>
<proteinExistence type="predicted"/>
<evidence type="ECO:0000313" key="4">
    <source>
        <dbReference type="EMBL" id="MEC3859732.1"/>
    </source>
</evidence>
<dbReference type="Gene3D" id="3.90.79.10">
    <property type="entry name" value="Nucleoside Triphosphate Pyrophosphohydrolase"/>
    <property type="match status" value="1"/>
</dbReference>
<reference evidence="4 5" key="1">
    <citation type="submission" date="2024-01" db="EMBL/GenBank/DDBJ databases">
        <title>Mesobacterium rodlantinim sp. nov., isolated from shallow sea hydrothermal systems off Kueishantao Island.</title>
        <authorList>
            <person name="Su Z."/>
            <person name="Tang K."/>
        </authorList>
    </citation>
    <scope>NUCLEOTIDE SEQUENCE [LARGE SCALE GENOMIC DNA]</scope>
    <source>
        <strain evidence="4 5">TK19101</strain>
    </source>
</reference>
<protein>
    <submittedName>
        <fullName evidence="4">NUDIX hydrolase</fullName>
    </submittedName>
</protein>
<feature type="domain" description="Nudix hydrolase" evidence="3">
    <location>
        <begin position="3"/>
        <end position="131"/>
    </location>
</feature>
<dbReference type="InterPro" id="IPR015797">
    <property type="entry name" value="NUDIX_hydrolase-like_dom_sf"/>
</dbReference>
<dbReference type="EMBL" id="JAYLLH010000001">
    <property type="protein sequence ID" value="MEC3859732.1"/>
    <property type="molecule type" value="Genomic_DNA"/>
</dbReference>
<dbReference type="PROSITE" id="PS51462">
    <property type="entry name" value="NUDIX"/>
    <property type="match status" value="1"/>
</dbReference>
<sequence>MTEPFQGAKVMLFFGARLLVMRRDDKPGIPWPGFLDWPGGGREGDESPEACVLRETQEEIGLLLCPADLCWKSPYHRPGWLSWFFAAHLPAARANDIRFGNEGQGWMLIPPEAFLHDAKAIPHFRTMLDFYLGSCRPIAAEA</sequence>
<evidence type="ECO:0000313" key="5">
    <source>
        <dbReference type="Proteomes" id="UP001348149"/>
    </source>
</evidence>